<comment type="subcellular location">
    <subcellularLocation>
        <location evidence="1">Cytoplasm</location>
    </subcellularLocation>
</comment>
<organism evidence="8 9">
    <name type="scientific">Robertmurraya siralis</name>
    <dbReference type="NCBI Taxonomy" id="77777"/>
    <lineage>
        <taxon>Bacteria</taxon>
        <taxon>Bacillati</taxon>
        <taxon>Bacillota</taxon>
        <taxon>Bacilli</taxon>
        <taxon>Bacillales</taxon>
        <taxon>Bacillaceae</taxon>
        <taxon>Robertmurraya</taxon>
    </lineage>
</organism>
<dbReference type="Gene3D" id="1.25.40.10">
    <property type="entry name" value="Tetratricopeptide repeat domain"/>
    <property type="match status" value="1"/>
</dbReference>
<feature type="domain" description="Response regulatory" evidence="7">
    <location>
        <begin position="3"/>
        <end position="117"/>
    </location>
</feature>
<evidence type="ECO:0000313" key="8">
    <source>
        <dbReference type="EMBL" id="GIN61469.1"/>
    </source>
</evidence>
<keyword evidence="9" id="KW-1185">Reference proteome</keyword>
<dbReference type="InterPro" id="IPR011006">
    <property type="entry name" value="CheY-like_superfamily"/>
</dbReference>
<dbReference type="GO" id="GO:0003677">
    <property type="term" value="F:DNA binding"/>
    <property type="evidence" value="ECO:0007669"/>
    <property type="project" value="UniProtKB-KW"/>
</dbReference>
<keyword evidence="6" id="KW-0597">Phosphoprotein</keyword>
<dbReference type="InterPro" id="IPR005158">
    <property type="entry name" value="BTAD"/>
</dbReference>
<keyword evidence="5" id="KW-0804">Transcription</keyword>
<dbReference type="InterPro" id="IPR051677">
    <property type="entry name" value="AfsR-DnrI-RedD_regulator"/>
</dbReference>
<dbReference type="InterPro" id="IPR036388">
    <property type="entry name" value="WH-like_DNA-bd_sf"/>
</dbReference>
<dbReference type="SUPFAM" id="SSF52172">
    <property type="entry name" value="CheY-like"/>
    <property type="match status" value="1"/>
</dbReference>
<dbReference type="SMART" id="SM01043">
    <property type="entry name" value="BTAD"/>
    <property type="match status" value="1"/>
</dbReference>
<feature type="modified residue" description="4-aspartylphosphate" evidence="6">
    <location>
        <position position="54"/>
    </location>
</feature>
<evidence type="ECO:0000256" key="3">
    <source>
        <dbReference type="ARBA" id="ARBA00023015"/>
    </source>
</evidence>
<evidence type="ECO:0000256" key="6">
    <source>
        <dbReference type="PROSITE-ProRule" id="PRU00169"/>
    </source>
</evidence>
<keyword evidence="3" id="KW-0805">Transcription regulation</keyword>
<evidence type="ECO:0000256" key="2">
    <source>
        <dbReference type="ARBA" id="ARBA00023012"/>
    </source>
</evidence>
<dbReference type="EMBL" id="BORC01000002">
    <property type="protein sequence ID" value="GIN61469.1"/>
    <property type="molecule type" value="Genomic_DNA"/>
</dbReference>
<name>A0A919WGT8_9BACI</name>
<keyword evidence="2" id="KW-0902">Two-component regulatory system</keyword>
<keyword evidence="4" id="KW-0238">DNA-binding</keyword>
<dbReference type="PANTHER" id="PTHR35807">
    <property type="entry name" value="TRANSCRIPTIONAL REGULATOR REDD-RELATED"/>
    <property type="match status" value="1"/>
</dbReference>
<dbReference type="RefSeq" id="WP_212933437.1">
    <property type="nucleotide sequence ID" value="NZ_BORC01000002.1"/>
</dbReference>
<dbReference type="Pfam" id="PF00072">
    <property type="entry name" value="Response_reg"/>
    <property type="match status" value="1"/>
</dbReference>
<dbReference type="GO" id="GO:0000160">
    <property type="term" value="P:phosphorelay signal transduction system"/>
    <property type="evidence" value="ECO:0007669"/>
    <property type="project" value="UniProtKB-KW"/>
</dbReference>
<dbReference type="InterPro" id="IPR001789">
    <property type="entry name" value="Sig_transdc_resp-reg_receiver"/>
</dbReference>
<sequence length="373" mass="43422">MIRAVLVDDEELALISLKNLLKVFPEVKVVNTFTDDKTLQSYLKKETVDVAFLDIEMGILNGLNLAEIILSIQPNIHIVFITAHSEYAVQAFDLDSIDYLLKPVSPNRLKKTISRVMERLQISENSFSEIDERSPLVIKCFFEFQVFKNNQPLNFKTSKVKELFAYLFTHINSYIHRDLLIENLWPEQEFKKAKINLHTCVSHLRKMLTQLGYQNGILFSDQCYSLCIDNFDCDAFYFHQIASKYNKVDSTNINNIKEAIQLYTGGYLEMNGYEWANEKTVEYHRLMTSLLTKTIDYFKTADTIEALSYLQLYLKLNPYSDEIVNQTMELLISMGNRAEAIRIYQNYRKLLNDELGIEPNETLSLLYKSLINL</sequence>
<dbReference type="GO" id="GO:0006355">
    <property type="term" value="P:regulation of DNA-templated transcription"/>
    <property type="evidence" value="ECO:0007669"/>
    <property type="project" value="InterPro"/>
</dbReference>
<dbReference type="GO" id="GO:0005737">
    <property type="term" value="C:cytoplasm"/>
    <property type="evidence" value="ECO:0007669"/>
    <property type="project" value="UniProtKB-SubCell"/>
</dbReference>
<dbReference type="Gene3D" id="1.10.10.10">
    <property type="entry name" value="Winged helix-like DNA-binding domain superfamily/Winged helix DNA-binding domain"/>
    <property type="match status" value="1"/>
</dbReference>
<dbReference type="PROSITE" id="PS50110">
    <property type="entry name" value="RESPONSE_REGULATORY"/>
    <property type="match status" value="1"/>
</dbReference>
<proteinExistence type="predicted"/>
<dbReference type="Pfam" id="PF03704">
    <property type="entry name" value="BTAD"/>
    <property type="match status" value="1"/>
</dbReference>
<accession>A0A919WGT8</accession>
<dbReference type="SUPFAM" id="SSF46894">
    <property type="entry name" value="C-terminal effector domain of the bipartite response regulators"/>
    <property type="match status" value="1"/>
</dbReference>
<dbReference type="SUPFAM" id="SSF48452">
    <property type="entry name" value="TPR-like"/>
    <property type="match status" value="1"/>
</dbReference>
<reference evidence="8" key="1">
    <citation type="submission" date="2021-03" db="EMBL/GenBank/DDBJ databases">
        <title>Antimicrobial resistance genes in bacteria isolated from Japanese honey, and their potential for conferring macrolide and lincosamide resistance in the American foulbrood pathogen Paenibacillus larvae.</title>
        <authorList>
            <person name="Okamoto M."/>
            <person name="Kumagai M."/>
            <person name="Kanamori H."/>
            <person name="Takamatsu D."/>
        </authorList>
    </citation>
    <scope>NUCLEOTIDE SEQUENCE</scope>
    <source>
        <strain evidence="8">J27TS8</strain>
    </source>
</reference>
<protein>
    <recommendedName>
        <fullName evidence="7">Response regulatory domain-containing protein</fullName>
    </recommendedName>
</protein>
<evidence type="ECO:0000313" key="9">
    <source>
        <dbReference type="Proteomes" id="UP000682111"/>
    </source>
</evidence>
<evidence type="ECO:0000256" key="5">
    <source>
        <dbReference type="ARBA" id="ARBA00023163"/>
    </source>
</evidence>
<gene>
    <name evidence="8" type="ORF">J27TS8_14620</name>
</gene>
<evidence type="ECO:0000256" key="4">
    <source>
        <dbReference type="ARBA" id="ARBA00023125"/>
    </source>
</evidence>
<dbReference type="InterPro" id="IPR011990">
    <property type="entry name" value="TPR-like_helical_dom_sf"/>
</dbReference>
<dbReference type="InterPro" id="IPR016032">
    <property type="entry name" value="Sig_transdc_resp-reg_C-effctor"/>
</dbReference>
<dbReference type="AlphaFoldDB" id="A0A919WGT8"/>
<dbReference type="Gene3D" id="3.40.50.2300">
    <property type="match status" value="1"/>
</dbReference>
<comment type="caution">
    <text evidence="8">The sequence shown here is derived from an EMBL/GenBank/DDBJ whole genome shotgun (WGS) entry which is preliminary data.</text>
</comment>
<evidence type="ECO:0000256" key="1">
    <source>
        <dbReference type="ARBA" id="ARBA00004496"/>
    </source>
</evidence>
<dbReference type="SMART" id="SM00448">
    <property type="entry name" value="REC"/>
    <property type="match status" value="1"/>
</dbReference>
<evidence type="ECO:0000259" key="7">
    <source>
        <dbReference type="PROSITE" id="PS50110"/>
    </source>
</evidence>
<dbReference type="Proteomes" id="UP000682111">
    <property type="component" value="Unassembled WGS sequence"/>
</dbReference>